<evidence type="ECO:0000256" key="1">
    <source>
        <dbReference type="PIRNR" id="PIRNR029225"/>
    </source>
</evidence>
<comment type="caution">
    <text evidence="2">The sequence shown here is derived from an EMBL/GenBank/DDBJ whole genome shotgun (WGS) entry which is preliminary data.</text>
</comment>
<organism evidence="2 3">
    <name type="scientific">Vibrio navarrensis</name>
    <dbReference type="NCBI Taxonomy" id="29495"/>
    <lineage>
        <taxon>Bacteria</taxon>
        <taxon>Pseudomonadati</taxon>
        <taxon>Pseudomonadota</taxon>
        <taxon>Gammaproteobacteria</taxon>
        <taxon>Vibrionales</taxon>
        <taxon>Vibrionaceae</taxon>
        <taxon>Vibrio</taxon>
    </lineage>
</organism>
<sequence length="133" mass="15067">MSENEKLYLQQMGIATWELTHPERLAGFQFAQIDLSAECCLLLVAEQCPKNHTAQLFERVLKSIKLELSQARHVSPAELAQVNLEPLTWIWFAGTVTQIVPATVKVLHSPALSDIDGNTEHRRALWQQICAYE</sequence>
<dbReference type="EMBL" id="JMCG01000002">
    <property type="protein sequence ID" value="KGK09086.1"/>
    <property type="molecule type" value="Genomic_DNA"/>
</dbReference>
<accession>A0A099LNU6</accession>
<gene>
    <name evidence="2" type="ORF">EA26_17845</name>
</gene>
<keyword evidence="3" id="KW-1185">Reference proteome</keyword>
<protein>
    <recommendedName>
        <fullName evidence="1">DNA polymerase III subunit psi</fullName>
    </recommendedName>
</protein>
<dbReference type="Gene3D" id="3.40.50.10220">
    <property type="entry name" value="DNA polymerase III, psi subunit"/>
    <property type="match status" value="1"/>
</dbReference>
<name>A0A099LNU6_9VIBR</name>
<evidence type="ECO:0000313" key="3">
    <source>
        <dbReference type="Proteomes" id="UP000029994"/>
    </source>
</evidence>
<dbReference type="SUPFAM" id="SSF102220">
    <property type="entry name" value="DNA polymerase III psi subunit"/>
    <property type="match status" value="1"/>
</dbReference>
<dbReference type="RefSeq" id="WP_039431640.1">
    <property type="nucleotide sequence ID" value="NZ_CP061845.1"/>
</dbReference>
<keyword evidence="1" id="KW-0235">DNA replication</keyword>
<keyword evidence="1" id="KW-0548">Nucleotidyltransferase</keyword>
<comment type="function">
    <text evidence="1">Part of the beta sliding clamp loading complex, which hydrolyzes ATP to load the beta clamp onto primed DNA to form the DNA replication pre-initiation complex. DNA polymerase III is a complex, multichain enzyme responsible for most of the replicative synthesis in bacteria. This DNA polymerase also exhibits 3' to 5' exonuclease activity.</text>
</comment>
<dbReference type="GeneID" id="43684942"/>
<proteinExistence type="predicted"/>
<dbReference type="GO" id="GO:0003887">
    <property type="term" value="F:DNA-directed DNA polymerase activity"/>
    <property type="evidence" value="ECO:0007669"/>
    <property type="project" value="UniProtKB-KW"/>
</dbReference>
<reference evidence="2 3" key="1">
    <citation type="submission" date="2014-04" db="EMBL/GenBank/DDBJ databases">
        <title>Genome sequencing of Vibrio navarrensis strains.</title>
        <authorList>
            <person name="Gladney L.M."/>
            <person name="Katz L.S."/>
            <person name="Marino-Ramirez L."/>
            <person name="Jordan I.K."/>
        </authorList>
    </citation>
    <scope>NUCLEOTIDE SEQUENCE [LARGE SCALE GENOMIC DNA]</scope>
    <source>
        <strain evidence="2 3">ATCC 51183</strain>
    </source>
</reference>
<dbReference type="NCBIfam" id="NF004764">
    <property type="entry name" value="PRK06100.1"/>
    <property type="match status" value="1"/>
</dbReference>
<keyword evidence="1" id="KW-0808">Transferase</keyword>
<dbReference type="Pfam" id="PF03603">
    <property type="entry name" value="DNA_III_psi"/>
    <property type="match status" value="1"/>
</dbReference>
<dbReference type="AlphaFoldDB" id="A0A099LNU6"/>
<dbReference type="PIRSF" id="PIRSF029225">
    <property type="entry name" value="DNA_pol_III_psi"/>
    <property type="match status" value="1"/>
</dbReference>
<dbReference type="GO" id="GO:0006260">
    <property type="term" value="P:DNA replication"/>
    <property type="evidence" value="ECO:0007669"/>
    <property type="project" value="UniProtKB-KW"/>
</dbReference>
<dbReference type="InterPro" id="IPR004615">
    <property type="entry name" value="DNA_pol_III_psi"/>
</dbReference>
<keyword evidence="1" id="KW-0239">DNA-directed DNA polymerase</keyword>
<dbReference type="Proteomes" id="UP000029994">
    <property type="component" value="Unassembled WGS sequence"/>
</dbReference>
<evidence type="ECO:0000313" key="2">
    <source>
        <dbReference type="EMBL" id="KGK09086.1"/>
    </source>
</evidence>
<dbReference type="STRING" id="29495.EA26_17845"/>
<dbReference type="GO" id="GO:0008408">
    <property type="term" value="F:3'-5' exonuclease activity"/>
    <property type="evidence" value="ECO:0007669"/>
    <property type="project" value="InterPro"/>
</dbReference>
<dbReference type="eggNOG" id="COG3050">
    <property type="taxonomic scope" value="Bacteria"/>
</dbReference>
<dbReference type="InterPro" id="IPR036654">
    <property type="entry name" value="DNA_pol_III_psi_sf"/>
</dbReference>